<keyword evidence="12" id="KW-1185">Reference proteome</keyword>
<dbReference type="GO" id="GO:0005829">
    <property type="term" value="C:cytosol"/>
    <property type="evidence" value="ECO:0007669"/>
    <property type="project" value="TreeGrafter"/>
</dbReference>
<comment type="caution">
    <text evidence="11">The sequence shown here is derived from an EMBL/GenBank/DDBJ whole genome shotgun (WGS) entry which is preliminary data.</text>
</comment>
<sequence>MKIMIVEDEPTIRDMLGETIEKWGLEVVKLEAFDMVLQEFLNEKPELLLLDINLPSFDGFYWCNKIREVSKAPIIFISSRNTPMDMIMAMNMGGDDFIQKPFDTDVLMAKVNALLRRSYSYTDTQSNVLEHDGIVLDLKDWDVRCADKKAELTKTEFIILKLLIQNKGKIVSRNKIMRTLWKDENFVDDNTLTVNVNRLRKKLTVLGKENFITTKKGEGYVIQ</sequence>
<evidence type="ECO:0000259" key="9">
    <source>
        <dbReference type="PROSITE" id="PS50110"/>
    </source>
</evidence>
<dbReference type="InterPro" id="IPR039420">
    <property type="entry name" value="WalR-like"/>
</dbReference>
<dbReference type="GO" id="GO:0032993">
    <property type="term" value="C:protein-DNA complex"/>
    <property type="evidence" value="ECO:0007669"/>
    <property type="project" value="TreeGrafter"/>
</dbReference>
<dbReference type="GO" id="GO:0000976">
    <property type="term" value="F:transcription cis-regulatory region binding"/>
    <property type="evidence" value="ECO:0007669"/>
    <property type="project" value="TreeGrafter"/>
</dbReference>
<protein>
    <submittedName>
        <fullName evidence="11">DNA-binding response regulator</fullName>
    </submittedName>
</protein>
<evidence type="ECO:0000256" key="2">
    <source>
        <dbReference type="ARBA" id="ARBA00022553"/>
    </source>
</evidence>
<keyword evidence="4" id="KW-0805">Transcription regulation</keyword>
<keyword evidence="3" id="KW-0902">Two-component regulatory system</keyword>
<feature type="domain" description="Response regulatory" evidence="9">
    <location>
        <begin position="2"/>
        <end position="115"/>
    </location>
</feature>
<dbReference type="PANTHER" id="PTHR48111:SF43">
    <property type="entry name" value="STAGE 0 SPORULATION PROTEIN A HOMOLOG"/>
    <property type="match status" value="1"/>
</dbReference>
<evidence type="ECO:0000256" key="3">
    <source>
        <dbReference type="ARBA" id="ARBA00023012"/>
    </source>
</evidence>
<dbReference type="GO" id="GO:0006355">
    <property type="term" value="P:regulation of DNA-templated transcription"/>
    <property type="evidence" value="ECO:0007669"/>
    <property type="project" value="InterPro"/>
</dbReference>
<dbReference type="InterPro" id="IPR016032">
    <property type="entry name" value="Sig_transdc_resp-reg_C-effctor"/>
</dbReference>
<evidence type="ECO:0000313" key="11">
    <source>
        <dbReference type="EMBL" id="OZU87481.1"/>
    </source>
</evidence>
<dbReference type="Gene3D" id="1.10.10.10">
    <property type="entry name" value="Winged helix-like DNA-binding domain superfamily/Winged helix DNA-binding domain"/>
    <property type="match status" value="1"/>
</dbReference>
<dbReference type="InterPro" id="IPR036388">
    <property type="entry name" value="WH-like_DNA-bd_sf"/>
</dbReference>
<dbReference type="SMART" id="SM00448">
    <property type="entry name" value="REC"/>
    <property type="match status" value="1"/>
</dbReference>
<dbReference type="InterPro" id="IPR001867">
    <property type="entry name" value="OmpR/PhoB-type_DNA-bd"/>
</dbReference>
<dbReference type="EMBL" id="NPMS01000010">
    <property type="protein sequence ID" value="OZU87481.1"/>
    <property type="molecule type" value="Genomic_DNA"/>
</dbReference>
<dbReference type="OrthoDB" id="9790442at2"/>
<keyword evidence="6" id="KW-0804">Transcription</keyword>
<dbReference type="InterPro" id="IPR001789">
    <property type="entry name" value="Sig_transdc_resp-reg_receiver"/>
</dbReference>
<keyword evidence="2 7" id="KW-0597">Phosphoprotein</keyword>
<dbReference type="RefSeq" id="WP_094887054.1">
    <property type="nucleotide sequence ID" value="NZ_NPMS01000010.1"/>
</dbReference>
<dbReference type="Pfam" id="PF00486">
    <property type="entry name" value="Trans_reg_C"/>
    <property type="match status" value="1"/>
</dbReference>
<dbReference type="Proteomes" id="UP000216498">
    <property type="component" value="Unassembled WGS sequence"/>
</dbReference>
<organism evidence="11 12">
    <name type="scientific">Virgibacillus indicus</name>
    <dbReference type="NCBI Taxonomy" id="2024554"/>
    <lineage>
        <taxon>Bacteria</taxon>
        <taxon>Bacillati</taxon>
        <taxon>Bacillota</taxon>
        <taxon>Bacilli</taxon>
        <taxon>Bacillales</taxon>
        <taxon>Bacillaceae</taxon>
        <taxon>Virgibacillus</taxon>
    </lineage>
</organism>
<name>A0A265N6Q1_9BACI</name>
<feature type="domain" description="OmpR/PhoB-type" evidence="10">
    <location>
        <begin position="126"/>
        <end position="223"/>
    </location>
</feature>
<dbReference type="Gene3D" id="3.40.50.2300">
    <property type="match status" value="1"/>
</dbReference>
<evidence type="ECO:0000259" key="10">
    <source>
        <dbReference type="PROSITE" id="PS51755"/>
    </source>
</evidence>
<evidence type="ECO:0000256" key="5">
    <source>
        <dbReference type="ARBA" id="ARBA00023125"/>
    </source>
</evidence>
<proteinExistence type="predicted"/>
<evidence type="ECO:0000256" key="4">
    <source>
        <dbReference type="ARBA" id="ARBA00023015"/>
    </source>
</evidence>
<dbReference type="SUPFAM" id="SSF52172">
    <property type="entry name" value="CheY-like"/>
    <property type="match status" value="1"/>
</dbReference>
<dbReference type="Pfam" id="PF00072">
    <property type="entry name" value="Response_reg"/>
    <property type="match status" value="1"/>
</dbReference>
<comment type="subcellular location">
    <subcellularLocation>
        <location evidence="1">Cytoplasm</location>
    </subcellularLocation>
</comment>
<feature type="modified residue" description="4-aspartylphosphate" evidence="7">
    <location>
        <position position="51"/>
    </location>
</feature>
<evidence type="ECO:0000256" key="7">
    <source>
        <dbReference type="PROSITE-ProRule" id="PRU00169"/>
    </source>
</evidence>
<gene>
    <name evidence="11" type="ORF">CIL03_16825</name>
</gene>
<feature type="DNA-binding region" description="OmpR/PhoB-type" evidence="8">
    <location>
        <begin position="126"/>
        <end position="223"/>
    </location>
</feature>
<accession>A0A265N6Q1</accession>
<dbReference type="InterPro" id="IPR011006">
    <property type="entry name" value="CheY-like_superfamily"/>
</dbReference>
<reference evidence="11 12" key="1">
    <citation type="submission" date="2017-08" db="EMBL/GenBank/DDBJ databases">
        <title>Virgibacillus indicus sp. nov. and Virgibacillus profoundi sp. nov, two moderately halophilic bacteria isolated from marine sediment by using the Microfluidic Streak Plate.</title>
        <authorList>
            <person name="Xu B."/>
            <person name="Hu B."/>
            <person name="Wang J."/>
            <person name="Zhu Y."/>
            <person name="Huang L."/>
            <person name="Du W."/>
            <person name="Huang Y."/>
        </authorList>
    </citation>
    <scope>NUCLEOTIDE SEQUENCE [LARGE SCALE GENOMIC DNA]</scope>
    <source>
        <strain evidence="11 12">IO3-P2-C2</strain>
    </source>
</reference>
<dbReference type="PROSITE" id="PS51755">
    <property type="entry name" value="OMPR_PHOB"/>
    <property type="match status" value="1"/>
</dbReference>
<dbReference type="PANTHER" id="PTHR48111">
    <property type="entry name" value="REGULATOR OF RPOS"/>
    <property type="match status" value="1"/>
</dbReference>
<dbReference type="CDD" id="cd18159">
    <property type="entry name" value="REC_OmpR_NsrR-like"/>
    <property type="match status" value="1"/>
</dbReference>
<dbReference type="SUPFAM" id="SSF46894">
    <property type="entry name" value="C-terminal effector domain of the bipartite response regulators"/>
    <property type="match status" value="1"/>
</dbReference>
<evidence type="ECO:0000313" key="12">
    <source>
        <dbReference type="Proteomes" id="UP000216498"/>
    </source>
</evidence>
<dbReference type="PROSITE" id="PS50110">
    <property type="entry name" value="RESPONSE_REGULATORY"/>
    <property type="match status" value="1"/>
</dbReference>
<dbReference type="AlphaFoldDB" id="A0A265N6Q1"/>
<keyword evidence="5 8" id="KW-0238">DNA-binding</keyword>
<evidence type="ECO:0000256" key="6">
    <source>
        <dbReference type="ARBA" id="ARBA00023163"/>
    </source>
</evidence>
<dbReference type="GO" id="GO:0000156">
    <property type="term" value="F:phosphorelay response regulator activity"/>
    <property type="evidence" value="ECO:0007669"/>
    <property type="project" value="TreeGrafter"/>
</dbReference>
<evidence type="ECO:0000256" key="8">
    <source>
        <dbReference type="PROSITE-ProRule" id="PRU01091"/>
    </source>
</evidence>
<dbReference type="SMART" id="SM00862">
    <property type="entry name" value="Trans_reg_C"/>
    <property type="match status" value="1"/>
</dbReference>
<evidence type="ECO:0000256" key="1">
    <source>
        <dbReference type="ARBA" id="ARBA00004496"/>
    </source>
</evidence>
<dbReference type="Gene3D" id="6.10.250.690">
    <property type="match status" value="1"/>
</dbReference>
<dbReference type="CDD" id="cd00383">
    <property type="entry name" value="trans_reg_C"/>
    <property type="match status" value="1"/>
</dbReference>